<dbReference type="GO" id="GO:0006351">
    <property type="term" value="P:DNA-templated transcription"/>
    <property type="evidence" value="ECO:0007669"/>
    <property type="project" value="InterPro"/>
</dbReference>
<accession>A0A9P8V1T2</accession>
<dbReference type="Pfam" id="PF04082">
    <property type="entry name" value="Fungal_trans"/>
    <property type="match status" value="1"/>
</dbReference>
<dbReference type="GO" id="GO:0003677">
    <property type="term" value="F:DNA binding"/>
    <property type="evidence" value="ECO:0007669"/>
    <property type="project" value="InterPro"/>
</dbReference>
<dbReference type="GO" id="GO:0008270">
    <property type="term" value="F:zinc ion binding"/>
    <property type="evidence" value="ECO:0007669"/>
    <property type="project" value="InterPro"/>
</dbReference>
<dbReference type="OrthoDB" id="10067394at2759"/>
<dbReference type="PANTHER" id="PTHR47431:SF4">
    <property type="entry name" value="ZN(II)2CYS6 TRANSCRIPTION FACTOR (EUROFUNG)"/>
    <property type="match status" value="1"/>
</dbReference>
<dbReference type="Proteomes" id="UP000770015">
    <property type="component" value="Unassembled WGS sequence"/>
</dbReference>
<keyword evidence="1" id="KW-0539">Nucleus</keyword>
<dbReference type="EMBL" id="JAGSXJ010000034">
    <property type="protein sequence ID" value="KAH6668066.1"/>
    <property type="molecule type" value="Genomic_DNA"/>
</dbReference>
<evidence type="ECO:0000313" key="3">
    <source>
        <dbReference type="EMBL" id="KAH6668066.1"/>
    </source>
</evidence>
<proteinExistence type="predicted"/>
<comment type="caution">
    <text evidence="3">The sequence shown here is derived from an EMBL/GenBank/DDBJ whole genome shotgun (WGS) entry which is preliminary data.</text>
</comment>
<name>A0A9P8V1T2_9PEZI</name>
<evidence type="ECO:0000259" key="2">
    <source>
        <dbReference type="Pfam" id="PF04082"/>
    </source>
</evidence>
<reference evidence="3" key="1">
    <citation type="journal article" date="2021" name="Nat. Commun.">
        <title>Genetic determinants of endophytism in the Arabidopsis root mycobiome.</title>
        <authorList>
            <person name="Mesny F."/>
            <person name="Miyauchi S."/>
            <person name="Thiergart T."/>
            <person name="Pickel B."/>
            <person name="Atanasova L."/>
            <person name="Karlsson M."/>
            <person name="Huettel B."/>
            <person name="Barry K.W."/>
            <person name="Haridas S."/>
            <person name="Chen C."/>
            <person name="Bauer D."/>
            <person name="Andreopoulos W."/>
            <person name="Pangilinan J."/>
            <person name="LaButti K."/>
            <person name="Riley R."/>
            <person name="Lipzen A."/>
            <person name="Clum A."/>
            <person name="Drula E."/>
            <person name="Henrissat B."/>
            <person name="Kohler A."/>
            <person name="Grigoriev I.V."/>
            <person name="Martin F.M."/>
            <person name="Hacquard S."/>
        </authorList>
    </citation>
    <scope>NUCLEOTIDE SEQUENCE</scope>
    <source>
        <strain evidence="3">MPI-SDFR-AT-0117</strain>
    </source>
</reference>
<organism evidence="3 4">
    <name type="scientific">Plectosphaerella plurivora</name>
    <dbReference type="NCBI Taxonomy" id="936078"/>
    <lineage>
        <taxon>Eukaryota</taxon>
        <taxon>Fungi</taxon>
        <taxon>Dikarya</taxon>
        <taxon>Ascomycota</taxon>
        <taxon>Pezizomycotina</taxon>
        <taxon>Sordariomycetes</taxon>
        <taxon>Hypocreomycetidae</taxon>
        <taxon>Glomerellales</taxon>
        <taxon>Plectosphaerellaceae</taxon>
        <taxon>Plectosphaerella</taxon>
    </lineage>
</organism>
<dbReference type="PANTHER" id="PTHR47431">
    <property type="entry name" value="ZN(II)2CYS6 TRANSCRIPTION FACTOR (EUROFUNG)-RELATED"/>
    <property type="match status" value="1"/>
</dbReference>
<evidence type="ECO:0000256" key="1">
    <source>
        <dbReference type="ARBA" id="ARBA00023242"/>
    </source>
</evidence>
<keyword evidence="4" id="KW-1185">Reference proteome</keyword>
<dbReference type="CDD" id="cd12148">
    <property type="entry name" value="fungal_TF_MHR"/>
    <property type="match status" value="1"/>
</dbReference>
<gene>
    <name evidence="3" type="ORF">F5X68DRAFT_265414</name>
</gene>
<dbReference type="InterPro" id="IPR007219">
    <property type="entry name" value="XnlR_reg_dom"/>
</dbReference>
<protein>
    <recommendedName>
        <fullName evidence="2">Xylanolytic transcriptional activator regulatory domain-containing protein</fullName>
    </recommendedName>
</protein>
<dbReference type="AlphaFoldDB" id="A0A9P8V1T2"/>
<feature type="domain" description="Xylanolytic transcriptional activator regulatory" evidence="2">
    <location>
        <begin position="30"/>
        <end position="172"/>
    </location>
</feature>
<sequence length="419" mass="46355">MRYIGSFYAGTPMALPVQPEMTKNASVDGYSVQANLLLSLARSMCSEQHAAEELLAQAIQQANAIGMHTNMFSETTETYDPVLGESWRRTWWMLYVTHLNYAVVRRDYTTTLNSADYDVALPCEDEEYFSMVIPPARASIQDYLDQEFAFEEKSFSSFAYLINATEVFVSILGESFSFDDTHKAQIVVEDLEATIAAWYVMLPPGKRGLANRSGPSLVDQLMFQAHMMMYTSLAYIHRPLSTLEYDPAEDISSCGSPPPPLLSKAEGTLDRRMHLEKLIQAIRNQNRSLIALPLGSMQLSPFTICMVACCTIAHLVAYKSALAPSEAAVARSRIRVCIGTLKHYAEVWPRATKVLRELKGIAGALLPAAPTTRAPSCALNGTMDRGHSASVGMQSIESLTAFESDHGTEAIFLADWTEM</sequence>
<evidence type="ECO:0000313" key="4">
    <source>
        <dbReference type="Proteomes" id="UP000770015"/>
    </source>
</evidence>